<dbReference type="AlphaFoldDB" id="A0A4Q4TQ48"/>
<proteinExistence type="predicted"/>
<dbReference type="EMBL" id="QJNU01000038">
    <property type="protein sequence ID" value="RYP09426.1"/>
    <property type="molecule type" value="Genomic_DNA"/>
</dbReference>
<reference evidence="1 2" key="1">
    <citation type="submission" date="2018-06" db="EMBL/GenBank/DDBJ databases">
        <title>Complete Genomes of Monosporascus.</title>
        <authorList>
            <person name="Robinson A.J."/>
            <person name="Natvig D.O."/>
        </authorList>
    </citation>
    <scope>NUCLEOTIDE SEQUENCE [LARGE SCALE GENOMIC DNA]</scope>
    <source>
        <strain evidence="1 2">CBS 110550</strain>
    </source>
</reference>
<comment type="caution">
    <text evidence="1">The sequence shown here is derived from an EMBL/GenBank/DDBJ whole genome shotgun (WGS) entry which is preliminary data.</text>
</comment>
<keyword evidence="2" id="KW-1185">Reference proteome</keyword>
<evidence type="ECO:0000313" key="1">
    <source>
        <dbReference type="EMBL" id="RYP09426.1"/>
    </source>
</evidence>
<gene>
    <name evidence="1" type="ORF">DL764_001305</name>
</gene>
<protein>
    <submittedName>
        <fullName evidence="1">Uncharacterized protein</fullName>
    </submittedName>
</protein>
<sequence length="102" mass="10677">MAGLALPHPVYASVSALVDPAPSVVVLQDGVVVVQDGVAEPDVTAIDNANAALAGGDQDEKTTKTKKKKSRLLILYAYSETENARENLRYFVANGLHAAADA</sequence>
<dbReference type="Proteomes" id="UP000293360">
    <property type="component" value="Unassembled WGS sequence"/>
</dbReference>
<name>A0A4Q4TQ48_9PEZI</name>
<evidence type="ECO:0000313" key="2">
    <source>
        <dbReference type="Proteomes" id="UP000293360"/>
    </source>
</evidence>
<accession>A0A4Q4TQ48</accession>
<organism evidence="1 2">
    <name type="scientific">Monosporascus ibericus</name>
    <dbReference type="NCBI Taxonomy" id="155417"/>
    <lineage>
        <taxon>Eukaryota</taxon>
        <taxon>Fungi</taxon>
        <taxon>Dikarya</taxon>
        <taxon>Ascomycota</taxon>
        <taxon>Pezizomycotina</taxon>
        <taxon>Sordariomycetes</taxon>
        <taxon>Xylariomycetidae</taxon>
        <taxon>Xylariales</taxon>
        <taxon>Xylariales incertae sedis</taxon>
        <taxon>Monosporascus</taxon>
    </lineage>
</organism>
<dbReference type="OrthoDB" id="526941at2759"/>